<proteinExistence type="predicted"/>
<name>A0A3N4J7K2_9PEZI</name>
<evidence type="ECO:0000256" key="1">
    <source>
        <dbReference type="SAM" id="MobiDB-lite"/>
    </source>
</evidence>
<gene>
    <name evidence="2" type="ORF">L873DRAFT_1814591</name>
</gene>
<protein>
    <submittedName>
        <fullName evidence="2">Uncharacterized protein</fullName>
    </submittedName>
</protein>
<evidence type="ECO:0000313" key="2">
    <source>
        <dbReference type="EMBL" id="RPA94259.1"/>
    </source>
</evidence>
<feature type="compositionally biased region" description="Polar residues" evidence="1">
    <location>
        <begin position="27"/>
        <end position="46"/>
    </location>
</feature>
<feature type="region of interest" description="Disordered" evidence="1">
    <location>
        <begin position="27"/>
        <end position="70"/>
    </location>
</feature>
<dbReference type="EMBL" id="ML120439">
    <property type="protein sequence ID" value="RPA94259.1"/>
    <property type="molecule type" value="Genomic_DNA"/>
</dbReference>
<reference evidence="2 3" key="1">
    <citation type="journal article" date="2018" name="Nat. Ecol. Evol.">
        <title>Pezizomycetes genomes reveal the molecular basis of ectomycorrhizal truffle lifestyle.</title>
        <authorList>
            <person name="Murat C."/>
            <person name="Payen T."/>
            <person name="Noel B."/>
            <person name="Kuo A."/>
            <person name="Morin E."/>
            <person name="Chen J."/>
            <person name="Kohler A."/>
            <person name="Krizsan K."/>
            <person name="Balestrini R."/>
            <person name="Da Silva C."/>
            <person name="Montanini B."/>
            <person name="Hainaut M."/>
            <person name="Levati E."/>
            <person name="Barry K.W."/>
            <person name="Belfiori B."/>
            <person name="Cichocki N."/>
            <person name="Clum A."/>
            <person name="Dockter R.B."/>
            <person name="Fauchery L."/>
            <person name="Guy J."/>
            <person name="Iotti M."/>
            <person name="Le Tacon F."/>
            <person name="Lindquist E.A."/>
            <person name="Lipzen A."/>
            <person name="Malagnac F."/>
            <person name="Mello A."/>
            <person name="Molinier V."/>
            <person name="Miyauchi S."/>
            <person name="Poulain J."/>
            <person name="Riccioni C."/>
            <person name="Rubini A."/>
            <person name="Sitrit Y."/>
            <person name="Splivallo R."/>
            <person name="Traeger S."/>
            <person name="Wang M."/>
            <person name="Zifcakova L."/>
            <person name="Wipf D."/>
            <person name="Zambonelli A."/>
            <person name="Paolocci F."/>
            <person name="Nowrousian M."/>
            <person name="Ottonello S."/>
            <person name="Baldrian P."/>
            <person name="Spatafora J.W."/>
            <person name="Henrissat B."/>
            <person name="Nagy L.G."/>
            <person name="Aury J.M."/>
            <person name="Wincker P."/>
            <person name="Grigoriev I.V."/>
            <person name="Bonfante P."/>
            <person name="Martin F.M."/>
        </authorList>
    </citation>
    <scope>NUCLEOTIDE SEQUENCE [LARGE SCALE GENOMIC DNA]</scope>
    <source>
        <strain evidence="2 3">120613-1</strain>
    </source>
</reference>
<dbReference type="Proteomes" id="UP000276215">
    <property type="component" value="Unassembled WGS sequence"/>
</dbReference>
<dbReference type="AlphaFoldDB" id="A0A3N4J7K2"/>
<evidence type="ECO:0000313" key="3">
    <source>
        <dbReference type="Proteomes" id="UP000276215"/>
    </source>
</evidence>
<keyword evidence="3" id="KW-1185">Reference proteome</keyword>
<organism evidence="2 3">
    <name type="scientific">Choiromyces venosus 120613-1</name>
    <dbReference type="NCBI Taxonomy" id="1336337"/>
    <lineage>
        <taxon>Eukaryota</taxon>
        <taxon>Fungi</taxon>
        <taxon>Dikarya</taxon>
        <taxon>Ascomycota</taxon>
        <taxon>Pezizomycotina</taxon>
        <taxon>Pezizomycetes</taxon>
        <taxon>Pezizales</taxon>
        <taxon>Tuberaceae</taxon>
        <taxon>Choiromyces</taxon>
    </lineage>
</organism>
<accession>A0A3N4J7K2</accession>
<feature type="compositionally biased region" description="Polar residues" evidence="1">
    <location>
        <begin position="53"/>
        <end position="62"/>
    </location>
</feature>
<sequence length="70" mass="7981">MKSQPTPSQIFESLPWFTYPEYHHSNHPTSMVSPTSTVPYKQSPSIQKHYGTKLTSPQTQTNKPPPHIFA</sequence>